<evidence type="ECO:0000313" key="3">
    <source>
        <dbReference type="EMBL" id="QWV99738.1"/>
    </source>
</evidence>
<name>A0ABX8JN68_9BACT</name>
<keyword evidence="1" id="KW-0472">Membrane</keyword>
<evidence type="ECO:0000313" key="4">
    <source>
        <dbReference type="Proteomes" id="UP000683493"/>
    </source>
</evidence>
<evidence type="ECO:0000256" key="1">
    <source>
        <dbReference type="SAM" id="Phobius"/>
    </source>
</evidence>
<protein>
    <submittedName>
        <fullName evidence="3">M1 family peptidase</fullName>
    </submittedName>
</protein>
<keyword evidence="4" id="KW-1185">Reference proteome</keyword>
<dbReference type="Proteomes" id="UP000683493">
    <property type="component" value="Chromosome"/>
</dbReference>
<dbReference type="PANTHER" id="PTHR11533">
    <property type="entry name" value="PROTEASE M1 ZINC METALLOPROTEASE"/>
    <property type="match status" value="1"/>
</dbReference>
<dbReference type="InterPro" id="IPR014782">
    <property type="entry name" value="Peptidase_M1_dom"/>
</dbReference>
<sequence>MGLEGAAYTNGAKITNLNCFLPDGARGVGRGVPRRREVHVRVVPLLLSLVLLPLAAFPSFAAATGAPAVISQEIAVSLDPPRHELAGESRIVFVPGSRAVRLRLASQAKVESVRCGNRELPFTFRSGAIDLELPPGENSLAISYRASFNDQVSRHPAAGEDPSYGVNAAIGSEGTFLGGGANWYPVPEQVPASRMIAISAPAGTEAVTFGARLSRQTSGGTTRSVWQEKRPVGELSLSAGPYLVEERKAAGITLYSYFYPDNAELAPRYLDAAAKYLASYQELFGTFPFEKFAVVENFFPTGYGFPSFTLLGGAVIRLPFIVDTSLPHEIAHSWWGNGIDVDLSEGNWCEGLVTYLADYLLKERRSQAEAAEYRRQLLIDYASLVTPENEFALTAFVSRNDPASRAIGYGKAAMVFHMIRSRIGDEAFFGALRELARQRMYRSASWSDLLRAFSQASGKDLAEIRMLIERKGGPRLALDGTQSRRLGVGWQVIGRVRQSPPYFAQKVPLRLETSAGALAWQLPVQAQDATSFDLAAPGKPQRLLLDPDAEIFRILAPGEIPATVNSIKGSGNLLGVVTRNCRVDRGSFRGFLASLSQGRAGIVDETELRPEQAAGHDLLFCGLPHDASLLPPGAEPVNPAGEAGLPDTLRFTVLQRSAPARGVVALFEPGSPTAAALYAPKVTHYGKYGYLLFSGGANRRKSTAVPADGEVVVRFPEHSP</sequence>
<keyword evidence="1" id="KW-0812">Transmembrane</keyword>
<accession>A0ABX8JN68</accession>
<dbReference type="InterPro" id="IPR050344">
    <property type="entry name" value="Peptidase_M1_aminopeptidases"/>
</dbReference>
<feature type="transmembrane region" description="Helical" evidence="1">
    <location>
        <begin position="42"/>
        <end position="63"/>
    </location>
</feature>
<proteinExistence type="predicted"/>
<gene>
    <name evidence="3" type="ORF">KP005_10725</name>
</gene>
<evidence type="ECO:0000259" key="2">
    <source>
        <dbReference type="Pfam" id="PF01433"/>
    </source>
</evidence>
<dbReference type="PANTHER" id="PTHR11533:SF174">
    <property type="entry name" value="PUROMYCIN-SENSITIVE AMINOPEPTIDASE-RELATED"/>
    <property type="match status" value="1"/>
</dbReference>
<dbReference type="EMBL" id="CP076724">
    <property type="protein sequence ID" value="QWV99738.1"/>
    <property type="molecule type" value="Genomic_DNA"/>
</dbReference>
<organism evidence="3 4">
    <name type="scientific">Geomonas diazotrophica</name>
    <dbReference type="NCBI Taxonomy" id="2843197"/>
    <lineage>
        <taxon>Bacteria</taxon>
        <taxon>Pseudomonadati</taxon>
        <taxon>Thermodesulfobacteriota</taxon>
        <taxon>Desulfuromonadia</taxon>
        <taxon>Geobacterales</taxon>
        <taxon>Geobacteraceae</taxon>
        <taxon>Geomonas</taxon>
    </lineage>
</organism>
<feature type="domain" description="Peptidase M1 membrane alanine aminopeptidase" evidence="2">
    <location>
        <begin position="327"/>
        <end position="464"/>
    </location>
</feature>
<dbReference type="Pfam" id="PF01433">
    <property type="entry name" value="Peptidase_M1"/>
    <property type="match status" value="1"/>
</dbReference>
<reference evidence="3 4" key="1">
    <citation type="submission" date="2021-06" db="EMBL/GenBank/DDBJ databases">
        <title>Gemonas diversity in paddy soil.</title>
        <authorList>
            <person name="Liu G."/>
        </authorList>
    </citation>
    <scope>NUCLEOTIDE SEQUENCE [LARGE SCALE GENOMIC DNA]</scope>
    <source>
        <strain evidence="3 4">RG29</strain>
    </source>
</reference>
<keyword evidence="1" id="KW-1133">Transmembrane helix</keyword>